<feature type="compositionally biased region" description="Polar residues" evidence="2">
    <location>
        <begin position="147"/>
        <end position="156"/>
    </location>
</feature>
<feature type="compositionally biased region" description="Low complexity" evidence="2">
    <location>
        <begin position="803"/>
        <end position="812"/>
    </location>
</feature>
<dbReference type="Proteomes" id="UP000438429">
    <property type="component" value="Unassembled WGS sequence"/>
</dbReference>
<dbReference type="GO" id="GO:0005923">
    <property type="term" value="C:bicellular tight junction"/>
    <property type="evidence" value="ECO:0007669"/>
    <property type="project" value="TreeGrafter"/>
</dbReference>
<feature type="coiled-coil region" evidence="1">
    <location>
        <begin position="50"/>
        <end position="77"/>
    </location>
</feature>
<proteinExistence type="predicted"/>
<reference evidence="3 4" key="1">
    <citation type="submission" date="2019-06" db="EMBL/GenBank/DDBJ databases">
        <title>Draft genomes of female and male turbot (Scophthalmus maximus).</title>
        <authorList>
            <person name="Xu H."/>
            <person name="Xu X.-W."/>
            <person name="Shao C."/>
            <person name="Chen S."/>
        </authorList>
    </citation>
    <scope>NUCLEOTIDE SEQUENCE [LARGE SCALE GENOMIC DNA]</scope>
    <source>
        <strain evidence="3">Ysfricsl-2016a</strain>
        <tissue evidence="3">Blood</tissue>
    </source>
</reference>
<evidence type="ECO:0000313" key="4">
    <source>
        <dbReference type="Proteomes" id="UP000438429"/>
    </source>
</evidence>
<keyword evidence="1" id="KW-0175">Coiled coil</keyword>
<feature type="compositionally biased region" description="Low complexity" evidence="2">
    <location>
        <begin position="290"/>
        <end position="303"/>
    </location>
</feature>
<feature type="region of interest" description="Disordered" evidence="2">
    <location>
        <begin position="209"/>
        <end position="334"/>
    </location>
</feature>
<dbReference type="PANTHER" id="PTHR46349">
    <property type="entry name" value="CINGULIN-LIKE PROTEIN 1-RELATED"/>
    <property type="match status" value="1"/>
</dbReference>
<accession>A0A6A4S7S5</accession>
<evidence type="ECO:0000256" key="1">
    <source>
        <dbReference type="SAM" id="Coils"/>
    </source>
</evidence>
<evidence type="ECO:0000313" key="3">
    <source>
        <dbReference type="EMBL" id="KAF0031256.1"/>
    </source>
</evidence>
<feature type="compositionally biased region" description="Basic and acidic residues" evidence="2">
    <location>
        <begin position="709"/>
        <end position="721"/>
    </location>
</feature>
<organism evidence="3 4">
    <name type="scientific">Scophthalmus maximus</name>
    <name type="common">Turbot</name>
    <name type="synonym">Psetta maxima</name>
    <dbReference type="NCBI Taxonomy" id="52904"/>
    <lineage>
        <taxon>Eukaryota</taxon>
        <taxon>Metazoa</taxon>
        <taxon>Chordata</taxon>
        <taxon>Craniata</taxon>
        <taxon>Vertebrata</taxon>
        <taxon>Euteleostomi</taxon>
        <taxon>Actinopterygii</taxon>
        <taxon>Neopterygii</taxon>
        <taxon>Teleostei</taxon>
        <taxon>Neoteleostei</taxon>
        <taxon>Acanthomorphata</taxon>
        <taxon>Carangaria</taxon>
        <taxon>Pleuronectiformes</taxon>
        <taxon>Pleuronectoidei</taxon>
        <taxon>Scophthalmidae</taxon>
        <taxon>Scophthalmus</taxon>
    </lineage>
</organism>
<feature type="compositionally biased region" description="Basic and acidic residues" evidence="2">
    <location>
        <begin position="124"/>
        <end position="146"/>
    </location>
</feature>
<dbReference type="GO" id="GO:0150105">
    <property type="term" value="P:protein localization to cell-cell junction"/>
    <property type="evidence" value="ECO:0007669"/>
    <property type="project" value="TreeGrafter"/>
</dbReference>
<name>A0A6A4S7S5_SCOMX</name>
<protein>
    <submittedName>
        <fullName evidence="3">Uncharacterized protein</fullName>
    </submittedName>
</protein>
<dbReference type="SUPFAM" id="SSF90257">
    <property type="entry name" value="Myosin rod fragments"/>
    <property type="match status" value="1"/>
</dbReference>
<sequence length="812" mass="91685">MSSSLSTDPELQRNGEDVTASVEKLQQLIDDNVLAVPPPVTQDRQLEGRRQLLSAELLDLHEKKKQIERELRRSSRLQTSTVHLCAGHQLRASITQRLVQSEALLFQEEALSALRDLLTQDLQRSDGEETFSDRRSDHSMQGKNETEPGNNMRTPESSSSHSNAEEAWRASHKKPAAGPSRSSNLRRAGSVKDLISRFSDDVYPSGAAAFGGGRTPNSACAPEPPKSKSPASAPSGVGPDGRPVPRIAVTPPLAGTARSEAQRADRTSARSDGPAGGGSETDSSKTQTADSGSDSVTDSGVGSETELESNKQPDSPSEDEPTTPRAVPPSQNPKYQLFLNNDLIKTNGLSGRDGGGGSATENGPRFEMRSLLVNNEDLLRTNTQLTNEMKRMREQMVEMERESQTMSEKFREMEIEVREAREVMVEANTQEYAFNFLQQSLKNRIQDAEENLDKQTLHAQTLAEKLWLAERQLEDLEVDKETKDKKTSELNSTLLRLESELGDALLVSTQAATELNLQQKLREDAALRVDELEESLLEKDQELQRLRSLVGRLQGEVSGKLIDKERTLEEEIQLRERIQLQCKQAERAVDDLHMELQSTNQARDDLSKQLKQAQEKLIDLESDLEELQDSEQRWAAKHKRAIEQLRELRLEVDELQSSRVQEDVVSRAESRAKELESLLRTEERNKAVLTNAIGKLERRINELTDQMEEEHRLSNEQKDLMTQRMRSLKRQLNEVEEEASRKEALHRHTQRELAEERESSGRLQRQLLEQHQQTKRKETLTIRQTLDNLRLDLSVDDEDDEPPQQTETVTKV</sequence>
<dbReference type="PANTHER" id="PTHR46349:SF2">
    <property type="entry name" value="CINGULIN-LIKE PROTEIN 1"/>
    <property type="match status" value="1"/>
</dbReference>
<feature type="compositionally biased region" description="Basic and acidic residues" evidence="2">
    <location>
        <begin position="260"/>
        <end position="269"/>
    </location>
</feature>
<feature type="region of interest" description="Disordered" evidence="2">
    <location>
        <begin position="793"/>
        <end position="812"/>
    </location>
</feature>
<feature type="region of interest" description="Disordered" evidence="2">
    <location>
        <begin position="707"/>
        <end position="763"/>
    </location>
</feature>
<evidence type="ECO:0000256" key="2">
    <source>
        <dbReference type="SAM" id="MobiDB-lite"/>
    </source>
</evidence>
<comment type="caution">
    <text evidence="3">The sequence shown here is derived from an EMBL/GenBank/DDBJ whole genome shotgun (WGS) entry which is preliminary data.</text>
</comment>
<feature type="compositionally biased region" description="Polar residues" evidence="2">
    <location>
        <begin position="280"/>
        <end position="289"/>
    </location>
</feature>
<feature type="compositionally biased region" description="Basic and acidic residues" evidence="2">
    <location>
        <begin position="750"/>
        <end position="760"/>
    </location>
</feature>
<dbReference type="AlphaFoldDB" id="A0A6A4S7S5"/>
<dbReference type="EMBL" id="VEVO01000014">
    <property type="protein sequence ID" value="KAF0031256.1"/>
    <property type="molecule type" value="Genomic_DNA"/>
</dbReference>
<gene>
    <name evidence="3" type="ORF">F2P81_015811</name>
</gene>
<feature type="region of interest" description="Disordered" evidence="2">
    <location>
        <begin position="124"/>
        <end position="188"/>
    </location>
</feature>
<feature type="coiled-coil region" evidence="1">
    <location>
        <begin position="368"/>
        <end position="479"/>
    </location>
</feature>